<keyword evidence="2" id="KW-1185">Reference proteome</keyword>
<sequence>MGYPMRIIRQTMPRQTTICFGRSHWLSEQRFESFEDVEKWVKEWIESEDEDFYICGVRLRPER</sequence>
<dbReference type="EMBL" id="KN783727">
    <property type="protein sequence ID" value="KIH43683.1"/>
    <property type="molecule type" value="Genomic_DNA"/>
</dbReference>
<gene>
    <name evidence="1" type="ORF">ANCDUO_26306</name>
</gene>
<dbReference type="Proteomes" id="UP000054047">
    <property type="component" value="Unassembled WGS sequence"/>
</dbReference>
<protein>
    <submittedName>
        <fullName evidence="1">Uncharacterized protein</fullName>
    </submittedName>
</protein>
<proteinExistence type="predicted"/>
<reference evidence="1 2" key="1">
    <citation type="submission" date="2013-12" db="EMBL/GenBank/DDBJ databases">
        <title>Draft genome of the parsitic nematode Ancylostoma duodenale.</title>
        <authorList>
            <person name="Mitreva M."/>
        </authorList>
    </citation>
    <scope>NUCLEOTIDE SEQUENCE [LARGE SCALE GENOMIC DNA]</scope>
    <source>
        <strain evidence="1 2">Zhejiang</strain>
    </source>
</reference>
<organism evidence="1 2">
    <name type="scientific">Ancylostoma duodenale</name>
    <dbReference type="NCBI Taxonomy" id="51022"/>
    <lineage>
        <taxon>Eukaryota</taxon>
        <taxon>Metazoa</taxon>
        <taxon>Ecdysozoa</taxon>
        <taxon>Nematoda</taxon>
        <taxon>Chromadorea</taxon>
        <taxon>Rhabditida</taxon>
        <taxon>Rhabditina</taxon>
        <taxon>Rhabditomorpha</taxon>
        <taxon>Strongyloidea</taxon>
        <taxon>Ancylostomatidae</taxon>
        <taxon>Ancylostomatinae</taxon>
        <taxon>Ancylostoma</taxon>
    </lineage>
</organism>
<accession>A0A0C2BIR3</accession>
<dbReference type="OrthoDB" id="9970333at2759"/>
<name>A0A0C2BIR3_9BILA</name>
<dbReference type="AlphaFoldDB" id="A0A0C2BIR3"/>
<evidence type="ECO:0000313" key="1">
    <source>
        <dbReference type="EMBL" id="KIH43683.1"/>
    </source>
</evidence>
<evidence type="ECO:0000313" key="2">
    <source>
        <dbReference type="Proteomes" id="UP000054047"/>
    </source>
</evidence>